<name>A0A956SEL2_UNCEI</name>
<dbReference type="EMBL" id="JAGQHS010000107">
    <property type="protein sequence ID" value="MCA9757581.1"/>
    <property type="molecule type" value="Genomic_DNA"/>
</dbReference>
<reference evidence="1" key="2">
    <citation type="journal article" date="2021" name="Microbiome">
        <title>Successional dynamics and alternative stable states in a saline activated sludge microbial community over 9 years.</title>
        <authorList>
            <person name="Wang Y."/>
            <person name="Ye J."/>
            <person name="Ju F."/>
            <person name="Liu L."/>
            <person name="Boyd J.A."/>
            <person name="Deng Y."/>
            <person name="Parks D.H."/>
            <person name="Jiang X."/>
            <person name="Yin X."/>
            <person name="Woodcroft B.J."/>
            <person name="Tyson G.W."/>
            <person name="Hugenholtz P."/>
            <person name="Polz M.F."/>
            <person name="Zhang T."/>
        </authorList>
    </citation>
    <scope>NUCLEOTIDE SEQUENCE</scope>
    <source>
        <strain evidence="1">HKST-UBA02</strain>
    </source>
</reference>
<reference evidence="1" key="1">
    <citation type="submission" date="2020-04" db="EMBL/GenBank/DDBJ databases">
        <authorList>
            <person name="Zhang T."/>
        </authorList>
    </citation>
    <scope>NUCLEOTIDE SEQUENCE</scope>
    <source>
        <strain evidence="1">HKST-UBA02</strain>
    </source>
</reference>
<dbReference type="AlphaFoldDB" id="A0A956SEL2"/>
<evidence type="ECO:0000313" key="2">
    <source>
        <dbReference type="Proteomes" id="UP000739538"/>
    </source>
</evidence>
<dbReference type="Proteomes" id="UP000739538">
    <property type="component" value="Unassembled WGS sequence"/>
</dbReference>
<protein>
    <submittedName>
        <fullName evidence="1">Uncharacterized protein</fullName>
    </submittedName>
</protein>
<proteinExistence type="predicted"/>
<sequence>MRCSECYEVNPAWQEVCSRCGHSTLPLRFCPNGHLLPPSVTDCPVCPSMWPDSGPFSGPAILRGVLWADAGRIKDEGAETTLPVVELRDFAKPYAFRVEGSDCLRRIHEDPGNAAVQVLVRPEGVFACLGLDYRTQGARLEFAPLGVSGSLRVGPILIRTVLFDVPDWVEEELAEPGR</sequence>
<evidence type="ECO:0000313" key="1">
    <source>
        <dbReference type="EMBL" id="MCA9757581.1"/>
    </source>
</evidence>
<accession>A0A956SEL2</accession>
<comment type="caution">
    <text evidence="1">The sequence shown here is derived from an EMBL/GenBank/DDBJ whole genome shotgun (WGS) entry which is preliminary data.</text>
</comment>
<organism evidence="1 2">
    <name type="scientific">Eiseniibacteriota bacterium</name>
    <dbReference type="NCBI Taxonomy" id="2212470"/>
    <lineage>
        <taxon>Bacteria</taxon>
        <taxon>Candidatus Eiseniibacteriota</taxon>
    </lineage>
</organism>
<gene>
    <name evidence="1" type="ORF">KDA27_17380</name>
</gene>